<dbReference type="Proteomes" id="UP001139031">
    <property type="component" value="Unassembled WGS sequence"/>
</dbReference>
<gene>
    <name evidence="5" type="ORF">K7C98_00915</name>
</gene>
<reference evidence="5" key="1">
    <citation type="submission" date="2021-08" db="EMBL/GenBank/DDBJ databases">
        <authorList>
            <person name="Stevens D.C."/>
        </authorList>
    </citation>
    <scope>NUCLEOTIDE SEQUENCE</scope>
    <source>
        <strain evidence="5">DSM 53165</strain>
    </source>
</reference>
<dbReference type="PANTHER" id="PTHR30386:SF26">
    <property type="entry name" value="TRANSPORT PROTEIN COMB"/>
    <property type="match status" value="1"/>
</dbReference>
<keyword evidence="3" id="KW-1133">Transmembrane helix</keyword>
<proteinExistence type="predicted"/>
<evidence type="ECO:0000313" key="5">
    <source>
        <dbReference type="EMBL" id="MBZ5707800.1"/>
    </source>
</evidence>
<evidence type="ECO:0000256" key="3">
    <source>
        <dbReference type="ARBA" id="ARBA00022989"/>
    </source>
</evidence>
<dbReference type="PANTHER" id="PTHR30386">
    <property type="entry name" value="MEMBRANE FUSION SUBUNIT OF EMRAB-TOLC MULTIDRUG EFFLUX PUMP"/>
    <property type="match status" value="1"/>
</dbReference>
<keyword evidence="6" id="KW-1185">Reference proteome</keyword>
<organism evidence="5 6">
    <name type="scientific">Nannocystis pusilla</name>
    <dbReference type="NCBI Taxonomy" id="889268"/>
    <lineage>
        <taxon>Bacteria</taxon>
        <taxon>Pseudomonadati</taxon>
        <taxon>Myxococcota</taxon>
        <taxon>Polyangia</taxon>
        <taxon>Nannocystales</taxon>
        <taxon>Nannocystaceae</taxon>
        <taxon>Nannocystis</taxon>
    </lineage>
</organism>
<evidence type="ECO:0000256" key="2">
    <source>
        <dbReference type="ARBA" id="ARBA00022692"/>
    </source>
</evidence>
<sequence>MSSYIRTRILPWVVWAGTMTGATWLWLDVRAEGAALGFALGVEHEVRPPAAGRVQTIEVAPGQHVRAGQVVAVLDASELDAEQAILAAERAKLEASLGAVRAETTMAADDKVSAAEATVAEADMAVRTARSNREIRAAELRAVSAQFDALSGLVKDRMADRRDLDALKVKRAALRKEVEAADTLVPELVRQAAAARARRQSLPTDATELALRPVRAELAVIAGREQLLAVRREQTVLRAPADGQVAAVHVPAGAVAGPNAPVLTIVSRGPGDDDEVVVCLREGQAGQVRIGEAVLLRSRGAGGAAVTAHVTRLGPQIGELPERCRRNPELPEWGREIAVALDEPAPLLPGQAFSVSFLGYPSPCAPVDVASSSAVDAGVLAAPKLEAMLEPTRAAAPERSEAP</sequence>
<comment type="subcellular location">
    <subcellularLocation>
        <location evidence="1">Membrane</location>
        <topology evidence="1">Single-pass membrane protein</topology>
    </subcellularLocation>
</comment>
<accession>A0ABS7THW1</accession>
<evidence type="ECO:0000313" key="6">
    <source>
        <dbReference type="Proteomes" id="UP001139031"/>
    </source>
</evidence>
<keyword evidence="4" id="KW-0472">Membrane</keyword>
<protein>
    <submittedName>
        <fullName evidence="5">HlyD family secretion protein</fullName>
    </submittedName>
</protein>
<dbReference type="InterPro" id="IPR050739">
    <property type="entry name" value="MFP"/>
</dbReference>
<dbReference type="SUPFAM" id="SSF111369">
    <property type="entry name" value="HlyD-like secretion proteins"/>
    <property type="match status" value="1"/>
</dbReference>
<comment type="caution">
    <text evidence="5">The sequence shown here is derived from an EMBL/GenBank/DDBJ whole genome shotgun (WGS) entry which is preliminary data.</text>
</comment>
<dbReference type="RefSeq" id="WP_224189563.1">
    <property type="nucleotide sequence ID" value="NZ_JAIRAU010000001.1"/>
</dbReference>
<dbReference type="EMBL" id="JAIRAU010000001">
    <property type="protein sequence ID" value="MBZ5707800.1"/>
    <property type="molecule type" value="Genomic_DNA"/>
</dbReference>
<name>A0ABS7THW1_9BACT</name>
<evidence type="ECO:0000256" key="4">
    <source>
        <dbReference type="ARBA" id="ARBA00023136"/>
    </source>
</evidence>
<dbReference type="Gene3D" id="2.40.50.100">
    <property type="match status" value="1"/>
</dbReference>
<keyword evidence="2" id="KW-0812">Transmembrane</keyword>
<evidence type="ECO:0000256" key="1">
    <source>
        <dbReference type="ARBA" id="ARBA00004167"/>
    </source>
</evidence>